<evidence type="ECO:0000313" key="12">
    <source>
        <dbReference type="Proteomes" id="UP000515163"/>
    </source>
</evidence>
<feature type="transmembrane region" description="Helical" evidence="10">
    <location>
        <begin position="150"/>
        <end position="172"/>
    </location>
</feature>
<keyword evidence="4 10" id="KW-1133">Transmembrane helix</keyword>
<dbReference type="Pfam" id="PF00001">
    <property type="entry name" value="7tm_1"/>
    <property type="match status" value="1"/>
</dbReference>
<evidence type="ECO:0000256" key="1">
    <source>
        <dbReference type="ARBA" id="ARBA00004651"/>
    </source>
</evidence>
<evidence type="ECO:0000256" key="5">
    <source>
        <dbReference type="ARBA" id="ARBA00023040"/>
    </source>
</evidence>
<dbReference type="PROSITE" id="PS50262">
    <property type="entry name" value="G_PROTEIN_RECEP_F1_2"/>
    <property type="match status" value="1"/>
</dbReference>
<dbReference type="PRINTS" id="PR00237">
    <property type="entry name" value="GPCRRHODOPSN"/>
</dbReference>
<dbReference type="GeneID" id="116299478"/>
<dbReference type="InterPro" id="IPR000276">
    <property type="entry name" value="GPCR_Rhodpsn"/>
</dbReference>
<keyword evidence="3 10" id="KW-0812">Transmembrane</keyword>
<dbReference type="PANTHER" id="PTHR24246">
    <property type="entry name" value="OLFACTORY RECEPTOR AND ADENOSINE RECEPTOR"/>
    <property type="match status" value="1"/>
</dbReference>
<dbReference type="GO" id="GO:0005886">
    <property type="term" value="C:plasma membrane"/>
    <property type="evidence" value="ECO:0007669"/>
    <property type="project" value="UniProtKB-SubCell"/>
</dbReference>
<dbReference type="Gene3D" id="1.20.1070.10">
    <property type="entry name" value="Rhodopsin 7-helix transmembrane proteins"/>
    <property type="match status" value="1"/>
</dbReference>
<feature type="transmembrane region" description="Helical" evidence="10">
    <location>
        <begin position="218"/>
        <end position="245"/>
    </location>
</feature>
<keyword evidence="8" id="KW-0325">Glycoprotein</keyword>
<feature type="domain" description="G-protein coupled receptors family 1 profile" evidence="11">
    <location>
        <begin position="151"/>
        <end position="334"/>
    </location>
</feature>
<evidence type="ECO:0000256" key="8">
    <source>
        <dbReference type="ARBA" id="ARBA00023180"/>
    </source>
</evidence>
<feature type="transmembrane region" description="Helical" evidence="10">
    <location>
        <begin position="315"/>
        <end position="336"/>
    </location>
</feature>
<dbReference type="CDD" id="cd00637">
    <property type="entry name" value="7tm_classA_rhodopsin-like"/>
    <property type="match status" value="1"/>
</dbReference>
<organism evidence="12 13">
    <name type="scientific">Actinia tenebrosa</name>
    <name type="common">Australian red waratah sea anemone</name>
    <dbReference type="NCBI Taxonomy" id="6105"/>
    <lineage>
        <taxon>Eukaryota</taxon>
        <taxon>Metazoa</taxon>
        <taxon>Cnidaria</taxon>
        <taxon>Anthozoa</taxon>
        <taxon>Hexacorallia</taxon>
        <taxon>Actiniaria</taxon>
        <taxon>Actiniidae</taxon>
        <taxon>Actinia</taxon>
    </lineage>
</organism>
<name>A0A6P8I9Y8_ACTTE</name>
<evidence type="ECO:0000259" key="11">
    <source>
        <dbReference type="PROSITE" id="PS50262"/>
    </source>
</evidence>
<evidence type="ECO:0000256" key="4">
    <source>
        <dbReference type="ARBA" id="ARBA00022989"/>
    </source>
</evidence>
<comment type="subcellular location">
    <subcellularLocation>
        <location evidence="1">Cell membrane</location>
        <topology evidence="1">Multi-pass membrane protein</topology>
    </subcellularLocation>
</comment>
<evidence type="ECO:0000256" key="6">
    <source>
        <dbReference type="ARBA" id="ARBA00023136"/>
    </source>
</evidence>
<dbReference type="SUPFAM" id="SSF81321">
    <property type="entry name" value="Family A G protein-coupled receptor-like"/>
    <property type="match status" value="1"/>
</dbReference>
<feature type="transmembrane region" description="Helical" evidence="10">
    <location>
        <begin position="192"/>
        <end position="212"/>
    </location>
</feature>
<keyword evidence="12" id="KW-1185">Reference proteome</keyword>
<dbReference type="KEGG" id="aten:116299478"/>
<dbReference type="GO" id="GO:0004930">
    <property type="term" value="F:G protein-coupled receptor activity"/>
    <property type="evidence" value="ECO:0007669"/>
    <property type="project" value="UniProtKB-KW"/>
</dbReference>
<keyword evidence="2" id="KW-1003">Cell membrane</keyword>
<reference evidence="13" key="1">
    <citation type="submission" date="2025-08" db="UniProtKB">
        <authorList>
            <consortium name="RefSeq"/>
        </authorList>
    </citation>
    <scope>IDENTIFICATION</scope>
    <source>
        <tissue evidence="13">Tentacle</tissue>
    </source>
</reference>
<proteinExistence type="predicted"/>
<evidence type="ECO:0000256" key="10">
    <source>
        <dbReference type="SAM" id="Phobius"/>
    </source>
</evidence>
<keyword evidence="6 10" id="KW-0472">Membrane</keyword>
<dbReference type="FunCoup" id="A0A6P8I9Y8">
    <property type="interactions" value="300"/>
</dbReference>
<dbReference type="RefSeq" id="XP_031563996.1">
    <property type="nucleotide sequence ID" value="XM_031708136.1"/>
</dbReference>
<dbReference type="Proteomes" id="UP000515163">
    <property type="component" value="Unplaced"/>
</dbReference>
<gene>
    <name evidence="13" type="primary">LOC116299478</name>
</gene>
<protein>
    <submittedName>
        <fullName evidence="13">LOW QUALITY PROTEIN: cysteinyl leukotriene receptor 2-like</fullName>
    </submittedName>
</protein>
<evidence type="ECO:0000256" key="3">
    <source>
        <dbReference type="ARBA" id="ARBA00022692"/>
    </source>
</evidence>
<evidence type="ECO:0000313" key="13">
    <source>
        <dbReference type="RefSeq" id="XP_031563996.1"/>
    </source>
</evidence>
<evidence type="ECO:0000256" key="7">
    <source>
        <dbReference type="ARBA" id="ARBA00023170"/>
    </source>
</evidence>
<dbReference type="OrthoDB" id="5971811at2759"/>
<evidence type="ECO:0000256" key="2">
    <source>
        <dbReference type="ARBA" id="ARBA00022475"/>
    </source>
</evidence>
<dbReference type="InParanoid" id="A0A6P8I9Y8"/>
<keyword evidence="5" id="KW-0297">G-protein coupled receptor</keyword>
<feature type="transmembrane region" description="Helical" evidence="10">
    <location>
        <begin position="274"/>
        <end position="295"/>
    </location>
</feature>
<dbReference type="InterPro" id="IPR017452">
    <property type="entry name" value="GPCR_Rhodpsn_7TM"/>
</dbReference>
<evidence type="ECO:0000256" key="9">
    <source>
        <dbReference type="ARBA" id="ARBA00023224"/>
    </source>
</evidence>
<dbReference type="PANTHER" id="PTHR24246:SF27">
    <property type="entry name" value="ADENOSINE RECEPTOR, ISOFORM A"/>
    <property type="match status" value="1"/>
</dbReference>
<keyword evidence="7" id="KW-0675">Receptor</keyword>
<dbReference type="AlphaFoldDB" id="A0A6P8I9Y8"/>
<keyword evidence="9" id="KW-0807">Transducer</keyword>
<sequence length="380" mass="43577">MHRFVGEKSDAQGNVCYSGSHGNRGYYGSLGNRGYSGSHGNPTLIADTISTVCPTTHQHERTIPSRKSMQRWFGMDGVVESNIPRRKTMWFVMDGAVERTIPSRKTMQRWFGMDGVVESNIPRRKTMWFVMDGAVERTIPCRKINIVVKLIVYIFSVFSFVASLLSLALISLERVFASVFPFRHRATPSNNYTIVFGFLWLLTMAVSLFFNFTPRSQFHAVFICYWAILTVSLATMIVSYTIIFIKVKLQDKRQVHAQHTISSMLRTQRLERNLAMTLFIVTFVSLLTWLPYLTVRVIFLMNYTSFDLSRSLPSMISIVFLIQCLNSLVNPVIYVYRMKDFRKAFFQLILRCSRDRASVPPIGPVAATEGDLTREMTLQS</sequence>
<accession>A0A6P8I9Y8</accession>